<keyword evidence="3" id="KW-0347">Helicase</keyword>
<evidence type="ECO:0000256" key="3">
    <source>
        <dbReference type="ARBA" id="ARBA00022806"/>
    </source>
</evidence>
<evidence type="ECO:0000313" key="6">
    <source>
        <dbReference type="Proteomes" id="UP000239239"/>
    </source>
</evidence>
<dbReference type="PANTHER" id="PTHR35372:SF2">
    <property type="entry name" value="SF3 HELICASE DOMAIN-CONTAINING PROTEIN"/>
    <property type="match status" value="1"/>
</dbReference>
<dbReference type="GO" id="GO:0016787">
    <property type="term" value="F:hydrolase activity"/>
    <property type="evidence" value="ECO:0007669"/>
    <property type="project" value="UniProtKB-KW"/>
</dbReference>
<keyword evidence="2" id="KW-0378">Hydrolase</keyword>
<dbReference type="InterPro" id="IPR051620">
    <property type="entry name" value="ORF904-like_C"/>
</dbReference>
<sequence length="482" mass="56418">MNSHSEISICIENALSPIIKKSELDTALMPSAQILQELLRIIVPIDFRQLADIPDKEKIKHHHYLVITIEQILHLAKINNWGLCRNYDFIYLFNGKYWQLIDEEDLKTFLCQAAQRMGIDMYVAKYFQFREQLFKQFIALAHLPKPEFAKDIVYINLKNGTFEITPHHTKLRPFNPQDFMTYQLGFDYNPEAKMPLFEAYLNKVLPDKNSQKVLAEYLGYVFIRPSYLKLEKTLLLYGSGANGKSVFYEIVRKLLGEQNTSEFSLQNLTHENGYYRAMIANKLVNYASEISGKLEASIFKQLVSGEPVEARLPYGKPFILTEYAKMIFNCNELPKDIEHTNAYFRRFLIIPFTVTIPEHEQDKQLAQKIIASELSGIFNWVLEGLNRLLEQKQFTECEAARFAREQYVRESDSVKQFLFERNYAPSTTQIISVQKIYDEYREFCIDDGFKAVNKTNFKKRLESCKVAIERRNYGYVAYLIQE</sequence>
<accession>A0A2S6EYZ1</accession>
<dbReference type="InterPro" id="IPR014818">
    <property type="entry name" value="Phage/plasmid_primase_P4_C"/>
</dbReference>
<proteinExistence type="predicted"/>
<dbReference type="GO" id="GO:0004386">
    <property type="term" value="F:helicase activity"/>
    <property type="evidence" value="ECO:0007669"/>
    <property type="project" value="UniProtKB-KW"/>
</dbReference>
<protein>
    <submittedName>
        <fullName evidence="5">DNA primase</fullName>
    </submittedName>
</protein>
<dbReference type="Pfam" id="PF08706">
    <property type="entry name" value="D5_N"/>
    <property type="match status" value="1"/>
</dbReference>
<reference evidence="5 6" key="1">
    <citation type="submission" date="2018-02" db="EMBL/GenBank/DDBJ databases">
        <title>Draft genome sequences of four Legionella pneumophila clinical strains isolated in Ontario.</title>
        <authorList>
            <person name="Fortuna A."/>
            <person name="Ramnarine R."/>
            <person name="Li A."/>
            <person name="Frantz C."/>
            <person name="Mallo G."/>
        </authorList>
    </citation>
    <scope>NUCLEOTIDE SEQUENCE [LARGE SCALE GENOMIC DNA]</scope>
    <source>
        <strain evidence="5 6">LG61</strain>
    </source>
</reference>
<dbReference type="RefSeq" id="WP_050598552.1">
    <property type="nucleotide sequence ID" value="NZ_CP017601.1"/>
</dbReference>
<keyword evidence="4" id="KW-0067">ATP-binding</keyword>
<gene>
    <name evidence="5" type="ORF">C3928_06375</name>
</gene>
<dbReference type="EMBL" id="PQWY01000011">
    <property type="protein sequence ID" value="PPK30392.1"/>
    <property type="molecule type" value="Genomic_DNA"/>
</dbReference>
<dbReference type="InterPro" id="IPR006500">
    <property type="entry name" value="Helicase_put_C_phage/plasmid"/>
</dbReference>
<dbReference type="OrthoDB" id="784829at2"/>
<dbReference type="Proteomes" id="UP000239239">
    <property type="component" value="Unassembled WGS sequence"/>
</dbReference>
<evidence type="ECO:0000256" key="4">
    <source>
        <dbReference type="ARBA" id="ARBA00022840"/>
    </source>
</evidence>
<organism evidence="5 6">
    <name type="scientific">Legionella pneumophila</name>
    <dbReference type="NCBI Taxonomy" id="446"/>
    <lineage>
        <taxon>Bacteria</taxon>
        <taxon>Pseudomonadati</taxon>
        <taxon>Pseudomonadota</taxon>
        <taxon>Gammaproteobacteria</taxon>
        <taxon>Legionellales</taxon>
        <taxon>Legionellaceae</taxon>
        <taxon>Legionella</taxon>
    </lineage>
</organism>
<comment type="caution">
    <text evidence="5">The sequence shown here is derived from an EMBL/GenBank/DDBJ whole genome shotgun (WGS) entry which is preliminary data.</text>
</comment>
<dbReference type="InterPro" id="IPR004968">
    <property type="entry name" value="DNA_primase/NTPase_C"/>
</dbReference>
<dbReference type="GO" id="GO:0005524">
    <property type="term" value="F:ATP binding"/>
    <property type="evidence" value="ECO:0007669"/>
    <property type="project" value="UniProtKB-KW"/>
</dbReference>
<evidence type="ECO:0000256" key="2">
    <source>
        <dbReference type="ARBA" id="ARBA00022801"/>
    </source>
</evidence>
<dbReference type="InterPro" id="IPR027417">
    <property type="entry name" value="P-loop_NTPase"/>
</dbReference>
<dbReference type="Pfam" id="PF19263">
    <property type="entry name" value="DUF5906"/>
    <property type="match status" value="1"/>
</dbReference>
<evidence type="ECO:0000256" key="1">
    <source>
        <dbReference type="ARBA" id="ARBA00022741"/>
    </source>
</evidence>
<dbReference type="InterPro" id="IPR014015">
    <property type="entry name" value="Helicase_SF3_DNA-vir"/>
</dbReference>
<name>A0A2S6EYZ1_LEGPN</name>
<keyword evidence="1" id="KW-0547">Nucleotide-binding</keyword>
<dbReference type="NCBIfam" id="TIGR01613">
    <property type="entry name" value="primase_Cterm"/>
    <property type="match status" value="1"/>
</dbReference>
<dbReference type="SUPFAM" id="SSF52540">
    <property type="entry name" value="P-loop containing nucleoside triphosphate hydrolases"/>
    <property type="match status" value="1"/>
</dbReference>
<dbReference type="Gene3D" id="3.40.50.300">
    <property type="entry name" value="P-loop containing nucleotide triphosphate hydrolases"/>
    <property type="match status" value="1"/>
</dbReference>
<dbReference type="PANTHER" id="PTHR35372">
    <property type="entry name" value="ATP BINDING PROTEIN-RELATED"/>
    <property type="match status" value="1"/>
</dbReference>
<evidence type="ECO:0000313" key="5">
    <source>
        <dbReference type="EMBL" id="PPK30392.1"/>
    </source>
</evidence>
<dbReference type="Pfam" id="PF03288">
    <property type="entry name" value="Pox_D5"/>
    <property type="match status" value="1"/>
</dbReference>
<dbReference type="InterPro" id="IPR045455">
    <property type="entry name" value="NrS-1_pol-like_helicase"/>
</dbReference>
<dbReference type="SMART" id="SM00885">
    <property type="entry name" value="D5_N"/>
    <property type="match status" value="1"/>
</dbReference>
<dbReference type="AlphaFoldDB" id="A0A2S6EYZ1"/>
<dbReference type="PROSITE" id="PS51206">
    <property type="entry name" value="SF3_HELICASE_1"/>
    <property type="match status" value="1"/>
</dbReference>